<name>A0AA88U5P8_9ASTE</name>
<dbReference type="InterPro" id="IPR050466">
    <property type="entry name" value="Carboxylest/Gibb_receptor"/>
</dbReference>
<evidence type="ECO:0000313" key="4">
    <source>
        <dbReference type="Proteomes" id="UP001187471"/>
    </source>
</evidence>
<feature type="domain" description="Alpha/beta hydrolase fold-3" evidence="2">
    <location>
        <begin position="45"/>
        <end position="155"/>
    </location>
</feature>
<dbReference type="GO" id="GO:0016787">
    <property type="term" value="F:hydrolase activity"/>
    <property type="evidence" value="ECO:0007669"/>
    <property type="project" value="InterPro"/>
</dbReference>
<protein>
    <recommendedName>
        <fullName evidence="2">Alpha/beta hydrolase fold-3 domain-containing protein</fullName>
    </recommendedName>
</protein>
<dbReference type="PANTHER" id="PTHR23024:SF467">
    <property type="entry name" value="CARBOXYLESTERASE 12-RELATED"/>
    <property type="match status" value="1"/>
</dbReference>
<keyword evidence="4" id="KW-1185">Reference proteome</keyword>
<dbReference type="EMBL" id="JAVXUO010002535">
    <property type="protein sequence ID" value="KAK2972149.1"/>
    <property type="molecule type" value="Genomic_DNA"/>
</dbReference>
<accession>A0AA88U5P8</accession>
<evidence type="ECO:0000259" key="2">
    <source>
        <dbReference type="Pfam" id="PF07859"/>
    </source>
</evidence>
<sequence>MTPGTPSSGLPQKLILAITKDRSRSTWISTVYSLLETVRTGSEKLKGIKLAGIVLVHPFLWAEKPLSSKSSKAKTDVEKLWRFVSPSTRGLTDPRINPAMDRRLSKLGCNRVLVCIAGKDLVAEGNYGYVRALHSSGWKEVLEIMVQKDMGHDFHLNPKYGRRPEAKAMLKRVASLIMQNKAKDPA</sequence>
<dbReference type="Proteomes" id="UP001187471">
    <property type="component" value="Unassembled WGS sequence"/>
</dbReference>
<proteinExistence type="inferred from homology"/>
<gene>
    <name evidence="3" type="ORF">RJ640_018217</name>
</gene>
<dbReference type="InterPro" id="IPR013094">
    <property type="entry name" value="AB_hydrolase_3"/>
</dbReference>
<organism evidence="3 4">
    <name type="scientific">Escallonia rubra</name>
    <dbReference type="NCBI Taxonomy" id="112253"/>
    <lineage>
        <taxon>Eukaryota</taxon>
        <taxon>Viridiplantae</taxon>
        <taxon>Streptophyta</taxon>
        <taxon>Embryophyta</taxon>
        <taxon>Tracheophyta</taxon>
        <taxon>Spermatophyta</taxon>
        <taxon>Magnoliopsida</taxon>
        <taxon>eudicotyledons</taxon>
        <taxon>Gunneridae</taxon>
        <taxon>Pentapetalae</taxon>
        <taxon>asterids</taxon>
        <taxon>campanulids</taxon>
        <taxon>Escalloniales</taxon>
        <taxon>Escalloniaceae</taxon>
        <taxon>Escallonia</taxon>
    </lineage>
</organism>
<dbReference type="InterPro" id="IPR029058">
    <property type="entry name" value="AB_hydrolase_fold"/>
</dbReference>
<dbReference type="SUPFAM" id="SSF53474">
    <property type="entry name" value="alpha/beta-Hydrolases"/>
    <property type="match status" value="1"/>
</dbReference>
<evidence type="ECO:0000256" key="1">
    <source>
        <dbReference type="ARBA" id="ARBA00010515"/>
    </source>
</evidence>
<evidence type="ECO:0000313" key="3">
    <source>
        <dbReference type="EMBL" id="KAK2972149.1"/>
    </source>
</evidence>
<dbReference type="Pfam" id="PF07859">
    <property type="entry name" value="Abhydrolase_3"/>
    <property type="match status" value="1"/>
</dbReference>
<dbReference type="Gene3D" id="3.40.50.1820">
    <property type="entry name" value="alpha/beta hydrolase"/>
    <property type="match status" value="1"/>
</dbReference>
<comment type="similarity">
    <text evidence="1">Belongs to the 'GDXG' lipolytic enzyme family.</text>
</comment>
<dbReference type="PANTHER" id="PTHR23024">
    <property type="entry name" value="ARYLACETAMIDE DEACETYLASE"/>
    <property type="match status" value="1"/>
</dbReference>
<comment type="caution">
    <text evidence="3">The sequence shown here is derived from an EMBL/GenBank/DDBJ whole genome shotgun (WGS) entry which is preliminary data.</text>
</comment>
<dbReference type="AlphaFoldDB" id="A0AA88U5P8"/>
<reference evidence="3" key="1">
    <citation type="submission" date="2022-12" db="EMBL/GenBank/DDBJ databases">
        <title>Draft genome assemblies for two species of Escallonia (Escalloniales).</title>
        <authorList>
            <person name="Chanderbali A."/>
            <person name="Dervinis C."/>
            <person name="Anghel I."/>
            <person name="Soltis D."/>
            <person name="Soltis P."/>
            <person name="Zapata F."/>
        </authorList>
    </citation>
    <scope>NUCLEOTIDE SEQUENCE</scope>
    <source>
        <strain evidence="3">UCBG92.1500</strain>
        <tissue evidence="3">Leaf</tissue>
    </source>
</reference>